<gene>
    <name evidence="1" type="ORF">G3M70_02640</name>
</gene>
<dbReference type="AlphaFoldDB" id="A0A7T0FZG7"/>
<organism evidence="1 2">
    <name type="scientific">Candidatus Nitronauta litoralis</name>
    <dbReference type="NCBI Taxonomy" id="2705533"/>
    <lineage>
        <taxon>Bacteria</taxon>
        <taxon>Pseudomonadati</taxon>
        <taxon>Nitrospinota/Tectimicrobiota group</taxon>
        <taxon>Nitrospinota</taxon>
        <taxon>Nitrospinia</taxon>
        <taxon>Nitrospinales</taxon>
        <taxon>Nitrospinaceae</taxon>
        <taxon>Candidatus Nitronauta</taxon>
    </lineage>
</organism>
<name>A0A7T0FZG7_9BACT</name>
<dbReference type="EMBL" id="CP048685">
    <property type="protein sequence ID" value="QPJ60843.1"/>
    <property type="molecule type" value="Genomic_DNA"/>
</dbReference>
<reference evidence="1 2" key="1">
    <citation type="submission" date="2020-02" db="EMBL/GenBank/DDBJ databases">
        <title>Genomic and physiological characterization of two novel Nitrospinaceae genera.</title>
        <authorList>
            <person name="Mueller A.J."/>
            <person name="Jung M.-Y."/>
            <person name="Strachan C.R."/>
            <person name="Herbold C.W."/>
            <person name="Kirkegaard R.H."/>
            <person name="Daims H."/>
        </authorList>
    </citation>
    <scope>NUCLEOTIDE SEQUENCE [LARGE SCALE GENOMIC DNA]</scope>
    <source>
        <strain evidence="1">EB</strain>
    </source>
</reference>
<sequence>MSTAIAALKEAVELEKTALEKVRTAIGSAKHDQTKSVLEKYVADKEQKIDTLTWMVMAESGEIQPEAMTEEEIAEAKPAGKCPFTGQLAEMGIDISKMGGKPEGMPGHD</sequence>
<accession>A0A7T0FZG7</accession>
<evidence type="ECO:0000313" key="1">
    <source>
        <dbReference type="EMBL" id="QPJ60843.1"/>
    </source>
</evidence>
<proteinExistence type="predicted"/>
<dbReference type="Proteomes" id="UP000594688">
    <property type="component" value="Chromosome"/>
</dbReference>
<evidence type="ECO:0000313" key="2">
    <source>
        <dbReference type="Proteomes" id="UP000594688"/>
    </source>
</evidence>
<dbReference type="KEGG" id="nli:G3M70_02640"/>
<protein>
    <submittedName>
        <fullName evidence="1">Uncharacterized protein</fullName>
    </submittedName>
</protein>